<feature type="transmembrane region" description="Helical" evidence="1">
    <location>
        <begin position="103"/>
        <end position="122"/>
    </location>
</feature>
<reference evidence="3" key="1">
    <citation type="journal article" date="2020" name="Stud. Mycol.">
        <title>101 Dothideomycetes genomes: a test case for predicting lifestyles and emergence of pathogens.</title>
        <authorList>
            <person name="Haridas S."/>
            <person name="Albert R."/>
            <person name="Binder M."/>
            <person name="Bloem J."/>
            <person name="Labutti K."/>
            <person name="Salamov A."/>
            <person name="Andreopoulos B."/>
            <person name="Baker S."/>
            <person name="Barry K."/>
            <person name="Bills G."/>
            <person name="Bluhm B."/>
            <person name="Cannon C."/>
            <person name="Castanera R."/>
            <person name="Culley D."/>
            <person name="Daum C."/>
            <person name="Ezra D."/>
            <person name="Gonzalez J."/>
            <person name="Henrissat B."/>
            <person name="Kuo A."/>
            <person name="Liang C."/>
            <person name="Lipzen A."/>
            <person name="Lutzoni F."/>
            <person name="Magnuson J."/>
            <person name="Mondo S."/>
            <person name="Nolan M."/>
            <person name="Ohm R."/>
            <person name="Pangilinan J."/>
            <person name="Park H.-J."/>
            <person name="Ramirez L."/>
            <person name="Alfaro M."/>
            <person name="Sun H."/>
            <person name="Tritt A."/>
            <person name="Yoshinaga Y."/>
            <person name="Zwiers L.-H."/>
            <person name="Turgeon B."/>
            <person name="Goodwin S."/>
            <person name="Spatafora J."/>
            <person name="Crous P."/>
            <person name="Grigoriev I."/>
        </authorList>
    </citation>
    <scope>NUCLEOTIDE SEQUENCE</scope>
    <source>
        <strain evidence="3">CBS 121739</strain>
    </source>
</reference>
<dbReference type="InterPro" id="IPR005804">
    <property type="entry name" value="FA_desaturase_dom"/>
</dbReference>
<evidence type="ECO:0000259" key="2">
    <source>
        <dbReference type="Pfam" id="PF00487"/>
    </source>
</evidence>
<evidence type="ECO:0000313" key="4">
    <source>
        <dbReference type="Proteomes" id="UP000799437"/>
    </source>
</evidence>
<dbReference type="AlphaFoldDB" id="A0A6A6WD58"/>
<proteinExistence type="predicted"/>
<feature type="transmembrane region" description="Helical" evidence="1">
    <location>
        <begin position="68"/>
        <end position="88"/>
    </location>
</feature>
<gene>
    <name evidence="3" type="ORF">EJ05DRAFT_450229</name>
</gene>
<evidence type="ECO:0000256" key="1">
    <source>
        <dbReference type="SAM" id="Phobius"/>
    </source>
</evidence>
<keyword evidence="1" id="KW-0812">Transmembrane</keyword>
<dbReference type="GeneID" id="54483419"/>
<feature type="domain" description="Fatty acid desaturase" evidence="2">
    <location>
        <begin position="73"/>
        <end position="351"/>
    </location>
</feature>
<dbReference type="CDD" id="cd03507">
    <property type="entry name" value="Delta12-FADS-like"/>
    <property type="match status" value="1"/>
</dbReference>
<keyword evidence="4" id="KW-1185">Reference proteome</keyword>
<keyword evidence="1" id="KW-0472">Membrane</keyword>
<sequence length="393" mass="44484">MKDSTTVEMPPSQDVPDMKVLRSLIPKHCFKSSFVRSMSYVIRDIILMSMLFYAGLKLTSLAPSISRAAMLTAYGFTQGLVFTGIWILAHDCGHDSFSPNKKANSVVGFVLHSILLVPFFSWKYSHARHHRYTNHMEKDTVFVPRRESDQRKSLLSRSLELLGYAEDAPVVNAGTLVIHQLFGWPAYILLNAGGGQRSLVTSDRSKSLRQSHLDPGADLFSTAEHPFVFLSNVGIAVVFVALWFAANAIGAYNVFLLYGIPYLWMNHWIVAITYLHHTHPEAPRYEQESWTFQKGVLATVDRDFGFIGRHLFHGIIEYHVIHHMFPRIPFYHAQEATEAISPYLGKAYIRQKSSFIGDLWTTYSTCTYVAEREKASGEVYWTSASLKAAAPIR</sequence>
<keyword evidence="1" id="KW-1133">Transmembrane helix</keyword>
<dbReference type="PANTHER" id="PTHR32100">
    <property type="entry name" value="OMEGA-6 FATTY ACID DESATURASE, CHLOROPLASTIC"/>
    <property type="match status" value="1"/>
</dbReference>
<dbReference type="EMBL" id="ML996568">
    <property type="protein sequence ID" value="KAF2760505.1"/>
    <property type="molecule type" value="Genomic_DNA"/>
</dbReference>
<evidence type="ECO:0000313" key="3">
    <source>
        <dbReference type="EMBL" id="KAF2760505.1"/>
    </source>
</evidence>
<dbReference type="OrthoDB" id="1461976at2759"/>
<dbReference type="Proteomes" id="UP000799437">
    <property type="component" value="Unassembled WGS sequence"/>
</dbReference>
<dbReference type="GO" id="GO:0006629">
    <property type="term" value="P:lipid metabolic process"/>
    <property type="evidence" value="ECO:0007669"/>
    <property type="project" value="InterPro"/>
</dbReference>
<name>A0A6A6WD58_9PEZI</name>
<accession>A0A6A6WD58</accession>
<protein>
    <submittedName>
        <fullName evidence="3">Oleate delta-12 desaturase</fullName>
    </submittedName>
</protein>
<dbReference type="Pfam" id="PF00487">
    <property type="entry name" value="FA_desaturase"/>
    <property type="match status" value="1"/>
</dbReference>
<feature type="transmembrane region" description="Helical" evidence="1">
    <location>
        <begin position="40"/>
        <end position="56"/>
    </location>
</feature>
<feature type="transmembrane region" description="Helical" evidence="1">
    <location>
        <begin position="255"/>
        <end position="275"/>
    </location>
</feature>
<feature type="transmembrane region" description="Helical" evidence="1">
    <location>
        <begin position="227"/>
        <end position="249"/>
    </location>
</feature>
<dbReference type="RefSeq" id="XP_033602956.1">
    <property type="nucleotide sequence ID" value="XM_033742365.1"/>
</dbReference>
<organism evidence="3 4">
    <name type="scientific">Pseudovirgaria hyperparasitica</name>
    <dbReference type="NCBI Taxonomy" id="470096"/>
    <lineage>
        <taxon>Eukaryota</taxon>
        <taxon>Fungi</taxon>
        <taxon>Dikarya</taxon>
        <taxon>Ascomycota</taxon>
        <taxon>Pezizomycotina</taxon>
        <taxon>Dothideomycetes</taxon>
        <taxon>Dothideomycetes incertae sedis</taxon>
        <taxon>Acrospermales</taxon>
        <taxon>Acrospermaceae</taxon>
        <taxon>Pseudovirgaria</taxon>
    </lineage>
</organism>
<dbReference type="InterPro" id="IPR012171">
    <property type="entry name" value="Fatty_acid_desaturase"/>
</dbReference>
<dbReference type="GO" id="GO:0016491">
    <property type="term" value="F:oxidoreductase activity"/>
    <property type="evidence" value="ECO:0007669"/>
    <property type="project" value="InterPro"/>
</dbReference>